<reference evidence="4" key="1">
    <citation type="journal article" date="2012" name="Mol. Plant Microbe Interact.">
        <title>A highly conserved effector in Fusarium oxysporum is required for full virulence on Arabidopsis.</title>
        <authorList>
            <person name="Thatcher L.F."/>
            <person name="Gardiner D.M."/>
            <person name="Kazan K."/>
            <person name="Manners J."/>
        </authorList>
    </citation>
    <scope>NUCLEOTIDE SEQUENCE [LARGE SCALE GENOMIC DNA]</scope>
    <source>
        <strain evidence="4">Fo5176</strain>
    </source>
</reference>
<sequence length="742" mass="83514">MSKPVVLEDVTGGSAKATHLCVLVHGLWGNPSHLRNVAKALRDEYSEDELYILPAEKNCGNFTYDGIELGGERVCAEIEDKLRNIEEQGGKITKLSIAGYSLGGLVSRYAVGLLYAKGILDDLECMNFTTFASPHLGVRTPLKGWLNNIWNVLGARTLSMSGRQLFTIDKFRDTNRPLLAVLADPDSIFMSGLKKFKRRTLYTNIVNDRSVVHYTSAITKHDPYTDLEKVNLNYLKGYEGVILDPDHPIALRPKFQQDTLSTDYEALKKWVKSIPFMVTVGVIIPIGVVVFLANSAVQTVRSANRIKAHESGEAGLKIEQYRMPLRIKEIREEVEQAYEVLNSSQNQQYLASSDSEDDLAYDAEDRKLLKKERRMSTPGQPTLALTPDQFEMIENLDAAGWRKFPVHIQKHRHSHAAIVVRMDKESFADGWVVLKHFAGNQVILIRHTPTPWHPSRVNRHILSPDQPTPHHGPIGNLSSQLPLDQLDLLFYLASLRFFFLDEQYLLESATMVLTHTTNHNYNHPFPTVTLAYFLRYSSPQLNPFAAHVLSTDTIESYVDPKTRRLHTTRIHLKKSRMPGAVYKLLPASVTGGGSGDKASYILETSVVDIKEGWMKTESRNLNFTGVLSVIEKQEFNVPTEGVNQNPNETAVTTMVQFRSRLGDKIRGKLGQAQEDGWFKNGIIGGWGTKGIQRSIESIASTKTQDQMGKSRDGMKLVLERLRNNGVMGVLETIRRERQRQLA</sequence>
<dbReference type="GO" id="GO:0005811">
    <property type="term" value="C:lipid droplet"/>
    <property type="evidence" value="ECO:0007669"/>
    <property type="project" value="TreeGrafter"/>
</dbReference>
<evidence type="ECO:0000259" key="3">
    <source>
        <dbReference type="PROSITE" id="PS50904"/>
    </source>
</evidence>
<dbReference type="InterPro" id="IPR007751">
    <property type="entry name" value="DUF676_lipase-like"/>
</dbReference>
<evidence type="ECO:0000256" key="2">
    <source>
        <dbReference type="ARBA" id="ARBA00022963"/>
    </source>
</evidence>
<dbReference type="FunFam" id="3.40.50.1820:FF:000223">
    <property type="entry name" value="Lipase/serine esterase"/>
    <property type="match status" value="1"/>
</dbReference>
<dbReference type="PaxDb" id="5507-FOXG_05096P0"/>
<name>F9FJT2_FUSOF</name>
<keyword evidence="2" id="KW-0443">Lipid metabolism</keyword>
<comment type="similarity">
    <text evidence="1">Belongs to the putative lipase ROG1 family.</text>
</comment>
<dbReference type="GO" id="GO:0047372">
    <property type="term" value="F:monoacylglycerol lipase activity"/>
    <property type="evidence" value="ECO:0007669"/>
    <property type="project" value="TreeGrafter"/>
</dbReference>
<dbReference type="GO" id="GO:0004622">
    <property type="term" value="F:phosphatidylcholine lysophospholipase activity"/>
    <property type="evidence" value="ECO:0007669"/>
    <property type="project" value="TreeGrafter"/>
</dbReference>
<dbReference type="Pfam" id="PF04707">
    <property type="entry name" value="PRELI"/>
    <property type="match status" value="1"/>
</dbReference>
<keyword evidence="2" id="KW-0442">Lipid degradation</keyword>
<dbReference type="OrthoDB" id="273452at2759"/>
<dbReference type="EMBL" id="AFQF01002021">
    <property type="protein sequence ID" value="EGU82815.1"/>
    <property type="molecule type" value="Genomic_DNA"/>
</dbReference>
<dbReference type="Gene3D" id="3.40.50.1820">
    <property type="entry name" value="alpha/beta hydrolase"/>
    <property type="match status" value="1"/>
</dbReference>
<dbReference type="InterPro" id="IPR006797">
    <property type="entry name" value="PRELI/MSF1_dom"/>
</dbReference>
<dbReference type="SUPFAM" id="SSF53474">
    <property type="entry name" value="alpha/beta-Hydrolases"/>
    <property type="match status" value="1"/>
</dbReference>
<dbReference type="AlphaFoldDB" id="F9FJT2"/>
<dbReference type="STRING" id="660025.F9FJT2"/>
<evidence type="ECO:0000313" key="4">
    <source>
        <dbReference type="EMBL" id="EGU82815.1"/>
    </source>
</evidence>
<gene>
    <name evidence="4" type="ORF">FOXB_06618</name>
</gene>
<dbReference type="PANTHER" id="PTHR12482">
    <property type="entry name" value="LIPASE ROG1-RELATED-RELATED"/>
    <property type="match status" value="1"/>
</dbReference>
<dbReference type="InterPro" id="IPR029058">
    <property type="entry name" value="AB_hydrolase_fold"/>
</dbReference>
<protein>
    <recommendedName>
        <fullName evidence="3">PRELI/MSF1 domain-containing protein</fullName>
    </recommendedName>
</protein>
<dbReference type="GO" id="GO:0016042">
    <property type="term" value="P:lipid catabolic process"/>
    <property type="evidence" value="ECO:0007669"/>
    <property type="project" value="UniProtKB-KW"/>
</dbReference>
<accession>F9FJT2</accession>
<comment type="caution">
    <text evidence="4">The sequence shown here is derived from an EMBL/GenBank/DDBJ whole genome shotgun (WGS) entry which is preliminary data.</text>
</comment>
<dbReference type="PANTHER" id="PTHR12482:SF65">
    <property type="entry name" value="ESTERASE, PUTATIVE (AFU_ORTHOLOGUE AFUA_3G12320)-RELATED"/>
    <property type="match status" value="1"/>
</dbReference>
<evidence type="ECO:0000256" key="1">
    <source>
        <dbReference type="ARBA" id="ARBA00007920"/>
    </source>
</evidence>
<organism evidence="4">
    <name type="scientific">Fusarium oxysporum (strain Fo5176)</name>
    <name type="common">Fusarium vascular wilt</name>
    <dbReference type="NCBI Taxonomy" id="660025"/>
    <lineage>
        <taxon>Eukaryota</taxon>
        <taxon>Fungi</taxon>
        <taxon>Dikarya</taxon>
        <taxon>Ascomycota</taxon>
        <taxon>Pezizomycotina</taxon>
        <taxon>Sordariomycetes</taxon>
        <taxon>Hypocreomycetidae</taxon>
        <taxon>Hypocreales</taxon>
        <taxon>Nectriaceae</taxon>
        <taxon>Fusarium</taxon>
        <taxon>Fusarium oxysporum species complex</taxon>
    </lineage>
</organism>
<dbReference type="InterPro" id="IPR044294">
    <property type="entry name" value="Lipase-like"/>
</dbReference>
<dbReference type="Pfam" id="PF05057">
    <property type="entry name" value="DUF676"/>
    <property type="match status" value="1"/>
</dbReference>
<dbReference type="PROSITE" id="PS50904">
    <property type="entry name" value="PRELI_MSF1"/>
    <property type="match status" value="1"/>
</dbReference>
<proteinExistence type="inferred from homology"/>
<feature type="domain" description="PRELI/MSF1" evidence="3">
    <location>
        <begin position="511"/>
        <end position="726"/>
    </location>
</feature>